<protein>
    <submittedName>
        <fullName evidence="1">Type I-MYXAN CRISPR-associated protein Cas6/Cmx6</fullName>
    </submittedName>
</protein>
<dbReference type="Proteomes" id="UP000190229">
    <property type="component" value="Unassembled WGS sequence"/>
</dbReference>
<keyword evidence="2" id="KW-1185">Reference proteome</keyword>
<gene>
    <name evidence="1" type="ORF">B2M26_00505</name>
</gene>
<evidence type="ECO:0000313" key="2">
    <source>
        <dbReference type="Proteomes" id="UP000190229"/>
    </source>
</evidence>
<accession>A0A1V4EXJ9</accession>
<name>A0A1V4EXJ9_9BACL</name>
<evidence type="ECO:0000313" key="1">
    <source>
        <dbReference type="EMBL" id="OPG17667.1"/>
    </source>
</evidence>
<dbReference type="AlphaFoldDB" id="A0A1V4EXJ9"/>
<reference evidence="1 2" key="1">
    <citation type="submission" date="2017-02" db="EMBL/GenBank/DDBJ databases">
        <title>Draft genome of Acidibacillus ferrooxidans Huett2.</title>
        <authorList>
            <person name="Schopf S."/>
        </authorList>
    </citation>
    <scope>NUCLEOTIDE SEQUENCE [LARGE SCALE GENOMIC DNA]</scope>
    <source>
        <strain evidence="1 2">Huett2</strain>
    </source>
</reference>
<dbReference type="NCBIfam" id="TIGR02807">
    <property type="entry name" value="cas6_cmx6"/>
    <property type="match status" value="1"/>
</dbReference>
<dbReference type="Pfam" id="PF09559">
    <property type="entry name" value="Cas6"/>
    <property type="match status" value="1"/>
</dbReference>
<dbReference type="InterPro" id="IPR014174">
    <property type="entry name" value="CRISPR-assoc_prot_Cas6/Cmx6"/>
</dbReference>
<proteinExistence type="predicted"/>
<comment type="caution">
    <text evidence="1">The sequence shown here is derived from an EMBL/GenBank/DDBJ whole genome shotgun (WGS) entry which is preliminary data.</text>
</comment>
<sequence>MLNTIWRSTPNHFTISNCLKMMLTGGSQLGIICAYIIQKKTLEVKQMKELSMKQRLFYRFSLYGDRIPIDHGEVLYAAISGICPDLHELDGFSLSPVIRTVAVGNELLLQPGSCFFAQVPETHLAQLVTISGKTLSLRAAAVRVGPMQVQLIQPATTLRSRVVTFKNAVTEDSMLRKVEEALHEMGGVASIKIVRRRILTIHTNKVIGFGVELSGLLEDTSLALQVHGIGGRRRFGCGVFLPGAEVTNA</sequence>
<dbReference type="EMBL" id="MWPS01000001">
    <property type="protein sequence ID" value="OPG17667.1"/>
    <property type="molecule type" value="Genomic_DNA"/>
</dbReference>
<organism evidence="1 2">
    <name type="scientific">Ferroacidibacillus organovorans</name>
    <dbReference type="NCBI Taxonomy" id="1765683"/>
    <lineage>
        <taxon>Bacteria</taxon>
        <taxon>Bacillati</taxon>
        <taxon>Bacillota</taxon>
        <taxon>Bacilli</taxon>
        <taxon>Bacillales</taxon>
        <taxon>Alicyclobacillaceae</taxon>
        <taxon>Ferroacidibacillus</taxon>
    </lineage>
</organism>